<evidence type="ECO:0000256" key="1">
    <source>
        <dbReference type="SAM" id="MobiDB-lite"/>
    </source>
</evidence>
<name>A0A9Q3EL00_9BASI</name>
<dbReference type="Proteomes" id="UP000765509">
    <property type="component" value="Unassembled WGS sequence"/>
</dbReference>
<evidence type="ECO:0000313" key="2">
    <source>
        <dbReference type="EMBL" id="MBW0519347.1"/>
    </source>
</evidence>
<organism evidence="2 3">
    <name type="scientific">Austropuccinia psidii MF-1</name>
    <dbReference type="NCBI Taxonomy" id="1389203"/>
    <lineage>
        <taxon>Eukaryota</taxon>
        <taxon>Fungi</taxon>
        <taxon>Dikarya</taxon>
        <taxon>Basidiomycota</taxon>
        <taxon>Pucciniomycotina</taxon>
        <taxon>Pucciniomycetes</taxon>
        <taxon>Pucciniales</taxon>
        <taxon>Sphaerophragmiaceae</taxon>
        <taxon>Austropuccinia</taxon>
    </lineage>
</organism>
<dbReference type="EMBL" id="AVOT02027343">
    <property type="protein sequence ID" value="MBW0519347.1"/>
    <property type="molecule type" value="Genomic_DNA"/>
</dbReference>
<proteinExistence type="predicted"/>
<evidence type="ECO:0000313" key="3">
    <source>
        <dbReference type="Proteomes" id="UP000765509"/>
    </source>
</evidence>
<keyword evidence="3" id="KW-1185">Reference proteome</keyword>
<sequence length="168" mass="18147">MHSYLVVLKLTCCDSQALSSPLNLEVPIGRKRAVTNGALTISYISNRLKAAFSTSHQFLPTVSQPFGHHTDMPAPPTCGQNPPSSKDGDKPSGQEDLITLVHSLTQKVDTLSSTWARDLAKLATYCLQPPTSQSCSSAFDQFLQAPHCLADDCPTLLPNGSNYPLLHL</sequence>
<gene>
    <name evidence="2" type="ORF">O181_059062</name>
</gene>
<comment type="caution">
    <text evidence="2">The sequence shown here is derived from an EMBL/GenBank/DDBJ whole genome shotgun (WGS) entry which is preliminary data.</text>
</comment>
<accession>A0A9Q3EL00</accession>
<protein>
    <submittedName>
        <fullName evidence="2">Uncharacterized protein</fullName>
    </submittedName>
</protein>
<dbReference type="AlphaFoldDB" id="A0A9Q3EL00"/>
<reference evidence="2" key="1">
    <citation type="submission" date="2021-03" db="EMBL/GenBank/DDBJ databases">
        <title>Draft genome sequence of rust myrtle Austropuccinia psidii MF-1, a brazilian biotype.</title>
        <authorList>
            <person name="Quecine M.C."/>
            <person name="Pachon D.M.R."/>
            <person name="Bonatelli M.L."/>
            <person name="Correr F.H."/>
            <person name="Franceschini L.M."/>
            <person name="Leite T.F."/>
            <person name="Margarido G.R.A."/>
            <person name="Almeida C.A."/>
            <person name="Ferrarezi J.A."/>
            <person name="Labate C.A."/>
        </authorList>
    </citation>
    <scope>NUCLEOTIDE SEQUENCE</scope>
    <source>
        <strain evidence="2">MF-1</strain>
    </source>
</reference>
<feature type="region of interest" description="Disordered" evidence="1">
    <location>
        <begin position="63"/>
        <end position="94"/>
    </location>
</feature>